<accession>A0ABQ1PUB2</accession>
<protein>
    <submittedName>
        <fullName evidence="1">Uncharacterized protein</fullName>
    </submittedName>
</protein>
<evidence type="ECO:0000313" key="2">
    <source>
        <dbReference type="Proteomes" id="UP000630615"/>
    </source>
</evidence>
<proteinExistence type="predicted"/>
<dbReference type="Proteomes" id="UP000630615">
    <property type="component" value="Unassembled WGS sequence"/>
</dbReference>
<comment type="caution">
    <text evidence="1">The sequence shown here is derived from an EMBL/GenBank/DDBJ whole genome shotgun (WGS) entry which is preliminary data.</text>
</comment>
<gene>
    <name evidence="1" type="ORF">GCM10011573_36210</name>
</gene>
<sequence>MRRMDKEFNKKVAGYIDKLKKMEQVTYVEEAPLIKKGKRNIIAKSFIVELDYDQLCLMGSVDVFIYYDGSFGIAKYGIPFGINDLRSLQDVIKFFYGTPFHLNLEKVNNLDIVRYIVSIPEIKVSSFRLLEIYIEQMNISLHEIDKHCHYD</sequence>
<keyword evidence="2" id="KW-1185">Reference proteome</keyword>
<reference evidence="2" key="1">
    <citation type="journal article" date="2019" name="Int. J. Syst. Evol. Microbiol.">
        <title>The Global Catalogue of Microorganisms (GCM) 10K type strain sequencing project: providing services to taxonomists for standard genome sequencing and annotation.</title>
        <authorList>
            <consortium name="The Broad Institute Genomics Platform"/>
            <consortium name="The Broad Institute Genome Sequencing Center for Infectious Disease"/>
            <person name="Wu L."/>
            <person name="Ma J."/>
        </authorList>
    </citation>
    <scope>NUCLEOTIDE SEQUENCE [LARGE SCALE GENOMIC DNA]</scope>
    <source>
        <strain evidence="2">CGMCC 1.15942</strain>
    </source>
</reference>
<organism evidence="1 2">
    <name type="scientific">Enterococcus wangshanyuanii</name>
    <dbReference type="NCBI Taxonomy" id="2005703"/>
    <lineage>
        <taxon>Bacteria</taxon>
        <taxon>Bacillati</taxon>
        <taxon>Bacillota</taxon>
        <taxon>Bacilli</taxon>
        <taxon>Lactobacillales</taxon>
        <taxon>Enterococcaceae</taxon>
        <taxon>Enterococcus</taxon>
    </lineage>
</organism>
<name>A0ABQ1PUB2_9ENTE</name>
<evidence type="ECO:0000313" key="1">
    <source>
        <dbReference type="EMBL" id="GGD03514.1"/>
    </source>
</evidence>
<dbReference type="EMBL" id="BMKI01000015">
    <property type="protein sequence ID" value="GGD03514.1"/>
    <property type="molecule type" value="Genomic_DNA"/>
</dbReference>
<dbReference type="RefSeq" id="WP_157894352.1">
    <property type="nucleotide sequence ID" value="NZ_CP021878.1"/>
</dbReference>